<gene>
    <name evidence="5" type="ORF">ACX27_02220</name>
</gene>
<dbReference type="STRING" id="224013.ACX27_02220"/>
<dbReference type="Pfam" id="PF00072">
    <property type="entry name" value="Response_reg"/>
    <property type="match status" value="1"/>
</dbReference>
<dbReference type="InterPro" id="IPR050595">
    <property type="entry name" value="Bact_response_regulator"/>
</dbReference>
<dbReference type="Proteomes" id="UP000062645">
    <property type="component" value="Chromosome"/>
</dbReference>
<dbReference type="InterPro" id="IPR001789">
    <property type="entry name" value="Sig_transdc_resp-reg_receiver"/>
</dbReference>
<protein>
    <submittedName>
        <fullName evidence="5">Chemotaxis protein CheY</fullName>
    </submittedName>
</protein>
<dbReference type="Gene3D" id="3.40.50.2300">
    <property type="match status" value="1"/>
</dbReference>
<dbReference type="RefSeq" id="WP_062287840.1">
    <property type="nucleotide sequence ID" value="NZ_CP012036.1"/>
</dbReference>
<proteinExistence type="predicted"/>
<reference evidence="5 6" key="2">
    <citation type="journal article" date="2016" name="Genome Announc.">
        <title>Draft Genome Sequence of the N2-Fixing Cyanobacterium Nostoc piscinale CENA21, Isolated from the Brazilian Amazon Floodplain.</title>
        <authorList>
            <person name="Leao T."/>
            <person name="Guimaraes P.I."/>
            <person name="de Melo A.G."/>
            <person name="Ramos R.T."/>
            <person name="Leao P.N."/>
            <person name="Silva A."/>
            <person name="Fiore M.F."/>
            <person name="Schneider M.P."/>
        </authorList>
    </citation>
    <scope>NUCLEOTIDE SEQUENCE [LARGE SCALE GENOMIC DNA]</scope>
    <source>
        <strain evidence="5 6">CENA21</strain>
    </source>
</reference>
<evidence type="ECO:0000256" key="2">
    <source>
        <dbReference type="ARBA" id="ARBA00023012"/>
    </source>
</evidence>
<dbReference type="PANTHER" id="PTHR44591">
    <property type="entry name" value="STRESS RESPONSE REGULATOR PROTEIN 1"/>
    <property type="match status" value="1"/>
</dbReference>
<accession>A0A0M4THQ9</accession>
<keyword evidence="6" id="KW-1185">Reference proteome</keyword>
<dbReference type="EMBL" id="CP012036">
    <property type="protein sequence ID" value="ALF51936.1"/>
    <property type="molecule type" value="Genomic_DNA"/>
</dbReference>
<dbReference type="AlphaFoldDB" id="A0A0M4THQ9"/>
<dbReference type="SMART" id="SM00448">
    <property type="entry name" value="REC"/>
    <property type="match status" value="1"/>
</dbReference>
<dbReference type="PROSITE" id="PS50110">
    <property type="entry name" value="RESPONSE_REGULATORY"/>
    <property type="match status" value="1"/>
</dbReference>
<evidence type="ECO:0000313" key="5">
    <source>
        <dbReference type="EMBL" id="ALF51936.1"/>
    </source>
</evidence>
<feature type="modified residue" description="4-aspartylphosphate" evidence="3">
    <location>
        <position position="59"/>
    </location>
</feature>
<dbReference type="OrthoDB" id="9790669at2"/>
<dbReference type="InterPro" id="IPR011006">
    <property type="entry name" value="CheY-like_superfamily"/>
</dbReference>
<feature type="domain" description="Response regulatory" evidence="4">
    <location>
        <begin position="10"/>
        <end position="122"/>
    </location>
</feature>
<evidence type="ECO:0000259" key="4">
    <source>
        <dbReference type="PROSITE" id="PS50110"/>
    </source>
</evidence>
<organism evidence="5 6">
    <name type="scientific">Nostoc piscinale CENA21</name>
    <dbReference type="NCBI Taxonomy" id="224013"/>
    <lineage>
        <taxon>Bacteria</taxon>
        <taxon>Bacillati</taxon>
        <taxon>Cyanobacteriota</taxon>
        <taxon>Cyanophyceae</taxon>
        <taxon>Nostocales</taxon>
        <taxon>Nostocaceae</taxon>
        <taxon>Nostoc</taxon>
    </lineage>
</organism>
<evidence type="ECO:0000256" key="3">
    <source>
        <dbReference type="PROSITE-ProRule" id="PRU00169"/>
    </source>
</evidence>
<keyword evidence="2" id="KW-0902">Two-component regulatory system</keyword>
<evidence type="ECO:0000313" key="6">
    <source>
        <dbReference type="Proteomes" id="UP000062645"/>
    </source>
</evidence>
<keyword evidence="1 3" id="KW-0597">Phosphoprotein</keyword>
<dbReference type="PANTHER" id="PTHR44591:SF14">
    <property type="entry name" value="PROTEIN PILG"/>
    <property type="match status" value="1"/>
</dbReference>
<dbReference type="KEGG" id="npz:ACX27_02220"/>
<dbReference type="SUPFAM" id="SSF52172">
    <property type="entry name" value="CheY-like"/>
    <property type="match status" value="1"/>
</dbReference>
<dbReference type="PATRIC" id="fig|224013.5.peg.535"/>
<name>A0A0M4THQ9_9NOSO</name>
<evidence type="ECO:0000256" key="1">
    <source>
        <dbReference type="ARBA" id="ARBA00022553"/>
    </source>
</evidence>
<reference evidence="6" key="1">
    <citation type="submission" date="2015-07" db="EMBL/GenBank/DDBJ databases">
        <title>Genome Of Nitrogen-Fixing Cyanobacterium Nostoc piscinale CENA21 From Solimoes/Amazon River Floodplain Sediments And Comparative Genomics To Uncover Biosynthetic Natural Products Potential.</title>
        <authorList>
            <person name="Leao T.F."/>
            <person name="Leao P.N."/>
            <person name="Guimaraes P.I."/>
            <person name="de Melo A.G.C."/>
            <person name="Ramos R.T.J."/>
            <person name="Silva A."/>
            <person name="Fiore M.F."/>
            <person name="Schneider M.P.C."/>
        </authorList>
    </citation>
    <scope>NUCLEOTIDE SEQUENCE [LARGE SCALE GENOMIC DNA]</scope>
    <source>
        <strain evidence="6">CENA21</strain>
    </source>
</reference>
<dbReference type="GO" id="GO:0000160">
    <property type="term" value="P:phosphorelay signal transduction system"/>
    <property type="evidence" value="ECO:0007669"/>
    <property type="project" value="UniProtKB-KW"/>
</dbReference>
<sequence>MNSNNTGKRKILIADDDDDSRVMLSFLLEEEGWEVKEARNGEEALETVIKEQPDLLILDNRMPKLSGVEVYQRLQAQGIKIAVVLATAHGYLDDLASSLGIAHFIAKPYDIPELLRTIESAYKSSFS</sequence>